<feature type="region of interest" description="Disordered" evidence="1">
    <location>
        <begin position="77"/>
        <end position="138"/>
    </location>
</feature>
<accession>A0A4P9YYG2</accession>
<evidence type="ECO:0000256" key="1">
    <source>
        <dbReference type="SAM" id="MobiDB-lite"/>
    </source>
</evidence>
<dbReference type="OrthoDB" id="2152896at2759"/>
<feature type="compositionally biased region" description="Low complexity" evidence="1">
    <location>
        <begin position="111"/>
        <end position="122"/>
    </location>
</feature>
<gene>
    <name evidence="2" type="ORF">SYNPS1DRAFT_29849</name>
</gene>
<sequence length="300" mass="32021">MTQEMVLLVHSPAVVSPTPPPESEEDIGSDRERLLKALAASSTDTAASVESARPGLRKRKEAPTHYPFNRVRRHRATREHAPPVLSGGVGSFNGGGGGSHIDDIDDDDTDATVSVADSADNVTSSAESDAPSYTPDDLSLSHALPPMPKQPSIGQPLDVAAIVCGEGVEQLLIHEHHTATATATTAIASHNAGHGMVSSLPAETPYHQHQHPPAPTTTGAGSMKYAMSGRAPRNASFRCEFCGKKYINRAPLVTAAHVLLGMQQPDYLFAYESYLYPMHDITYAENDRINDVDTSIQALN</sequence>
<evidence type="ECO:0000313" key="3">
    <source>
        <dbReference type="Proteomes" id="UP000278143"/>
    </source>
</evidence>
<name>A0A4P9YYG2_9FUNG</name>
<feature type="compositionally biased region" description="Low complexity" evidence="1">
    <location>
        <begin position="37"/>
        <end position="52"/>
    </location>
</feature>
<protein>
    <submittedName>
        <fullName evidence="2">Uncharacterized protein</fullName>
    </submittedName>
</protein>
<feature type="region of interest" description="Disordered" evidence="1">
    <location>
        <begin position="1"/>
        <end position="65"/>
    </location>
</feature>
<dbReference type="AlphaFoldDB" id="A0A4P9YYG2"/>
<reference evidence="3" key="1">
    <citation type="journal article" date="2018" name="Nat. Microbiol.">
        <title>Leveraging single-cell genomics to expand the fungal tree of life.</title>
        <authorList>
            <person name="Ahrendt S.R."/>
            <person name="Quandt C.A."/>
            <person name="Ciobanu D."/>
            <person name="Clum A."/>
            <person name="Salamov A."/>
            <person name="Andreopoulos B."/>
            <person name="Cheng J.F."/>
            <person name="Woyke T."/>
            <person name="Pelin A."/>
            <person name="Henrissat B."/>
            <person name="Reynolds N.K."/>
            <person name="Benny G.L."/>
            <person name="Smith M.E."/>
            <person name="James T.Y."/>
            <person name="Grigoriev I.V."/>
        </authorList>
    </citation>
    <scope>NUCLEOTIDE SEQUENCE [LARGE SCALE GENOMIC DNA]</scope>
    <source>
        <strain evidence="3">Benny S71-1</strain>
    </source>
</reference>
<keyword evidence="3" id="KW-1185">Reference proteome</keyword>
<evidence type="ECO:0000313" key="2">
    <source>
        <dbReference type="EMBL" id="RKP24381.1"/>
    </source>
</evidence>
<feature type="compositionally biased region" description="Gly residues" evidence="1">
    <location>
        <begin position="87"/>
        <end position="99"/>
    </location>
</feature>
<proteinExistence type="predicted"/>
<organism evidence="2 3">
    <name type="scientific">Syncephalis pseudoplumigaleata</name>
    <dbReference type="NCBI Taxonomy" id="1712513"/>
    <lineage>
        <taxon>Eukaryota</taxon>
        <taxon>Fungi</taxon>
        <taxon>Fungi incertae sedis</taxon>
        <taxon>Zoopagomycota</taxon>
        <taxon>Zoopagomycotina</taxon>
        <taxon>Zoopagomycetes</taxon>
        <taxon>Zoopagales</taxon>
        <taxon>Piptocephalidaceae</taxon>
        <taxon>Syncephalis</taxon>
    </lineage>
</organism>
<dbReference type="Proteomes" id="UP000278143">
    <property type="component" value="Unassembled WGS sequence"/>
</dbReference>
<dbReference type="EMBL" id="KZ990256">
    <property type="protein sequence ID" value="RKP24381.1"/>
    <property type="molecule type" value="Genomic_DNA"/>
</dbReference>